<dbReference type="AlphaFoldDB" id="A0A545TLJ8"/>
<sequence length="352" mass="39573">MQLKVPGGPVRLLALLAALALLGGCETLGYYTQAATGQLSLLSKREPIDTLLEAPQTDDETRRQLQLVQSLRAFAGAELSLPAAGSFTSYVELDRDYPVWSVVATPEFSLQPHQWCYPVIGCAAYRGYFKRDDARGKAQALKAQGFDVMVGGVPAYSTLGWFNDPVLSSYLHWREAELAGLIFHELAHQVFYINDDSAINESFATAVEQAGVERWFRHHNRAGEIAAYKNVQLHRQAFLQLVEQTRAELRTLYAGDLPAAQKRAAKQLAFQRLRETYLRRFPDGAYKGWVNRELNNAILASVNTYSQWVPHFLRKLETSASIDAFYASVNALKKLPAQVRYQRLTSWLEEAD</sequence>
<name>A0A545TLJ8_9GAMM</name>
<dbReference type="InterPro" id="IPR014553">
    <property type="entry name" value="Aminopept"/>
</dbReference>
<proteinExistence type="predicted"/>
<dbReference type="EMBL" id="VHSG01000013">
    <property type="protein sequence ID" value="TQV78105.1"/>
    <property type="molecule type" value="Genomic_DNA"/>
</dbReference>
<keyword evidence="1" id="KW-0378">Hydrolase</keyword>
<evidence type="ECO:0000313" key="2">
    <source>
        <dbReference type="Proteomes" id="UP000319732"/>
    </source>
</evidence>
<keyword evidence="1" id="KW-0645">Protease</keyword>
<keyword evidence="2" id="KW-1185">Reference proteome</keyword>
<dbReference type="Pfam" id="PF10023">
    <property type="entry name" value="Aminopep"/>
    <property type="match status" value="1"/>
</dbReference>
<dbReference type="PROSITE" id="PS51257">
    <property type="entry name" value="PROKAR_LIPOPROTEIN"/>
    <property type="match status" value="1"/>
</dbReference>
<dbReference type="GO" id="GO:0004177">
    <property type="term" value="F:aminopeptidase activity"/>
    <property type="evidence" value="ECO:0007669"/>
    <property type="project" value="UniProtKB-KW"/>
</dbReference>
<dbReference type="Proteomes" id="UP000319732">
    <property type="component" value="Unassembled WGS sequence"/>
</dbReference>
<keyword evidence="1" id="KW-0031">Aminopeptidase</keyword>
<gene>
    <name evidence="1" type="ORF">FKG94_13570</name>
</gene>
<organism evidence="1 2">
    <name type="scientific">Exilibacterium tricleocarpae</name>
    <dbReference type="NCBI Taxonomy" id="2591008"/>
    <lineage>
        <taxon>Bacteria</taxon>
        <taxon>Pseudomonadati</taxon>
        <taxon>Pseudomonadota</taxon>
        <taxon>Gammaproteobacteria</taxon>
        <taxon>Cellvibrionales</taxon>
        <taxon>Cellvibrionaceae</taxon>
        <taxon>Exilibacterium</taxon>
    </lineage>
</organism>
<comment type="caution">
    <text evidence="1">The sequence shown here is derived from an EMBL/GenBank/DDBJ whole genome shotgun (WGS) entry which is preliminary data.</text>
</comment>
<dbReference type="RefSeq" id="WP_142904884.1">
    <property type="nucleotide sequence ID" value="NZ_ML660094.1"/>
</dbReference>
<protein>
    <submittedName>
        <fullName evidence="1">Aminopeptidase</fullName>
    </submittedName>
</protein>
<accession>A0A545TLJ8</accession>
<dbReference type="OrthoDB" id="357991at2"/>
<dbReference type="PIRSF" id="PIRSF029285">
    <property type="entry name" value="Aminopept"/>
    <property type="match status" value="1"/>
</dbReference>
<reference evidence="1 2" key="1">
    <citation type="submission" date="2019-06" db="EMBL/GenBank/DDBJ databases">
        <title>Whole genome sequence for Cellvibrionaceae sp. R142.</title>
        <authorList>
            <person name="Wang G."/>
        </authorList>
    </citation>
    <scope>NUCLEOTIDE SEQUENCE [LARGE SCALE GENOMIC DNA]</scope>
    <source>
        <strain evidence="1 2">R142</strain>
    </source>
</reference>
<evidence type="ECO:0000313" key="1">
    <source>
        <dbReference type="EMBL" id="TQV78105.1"/>
    </source>
</evidence>